<accession>A0A538SDJ7</accession>
<keyword evidence="3" id="KW-0406">Ion transport</keyword>
<dbReference type="EMBL" id="VBOT01000123">
    <property type="protein sequence ID" value="TMQ49452.1"/>
    <property type="molecule type" value="Genomic_DNA"/>
</dbReference>
<keyword evidence="3" id="KW-0407">Ion channel</keyword>
<dbReference type="GO" id="GO:0034220">
    <property type="term" value="P:monoatomic ion transmembrane transport"/>
    <property type="evidence" value="ECO:0007669"/>
    <property type="project" value="UniProtKB-KW"/>
</dbReference>
<evidence type="ECO:0000259" key="2">
    <source>
        <dbReference type="Pfam" id="PF07885"/>
    </source>
</evidence>
<dbReference type="SUPFAM" id="SSF81324">
    <property type="entry name" value="Voltage-gated potassium channels"/>
    <property type="match status" value="1"/>
</dbReference>
<keyword evidence="1" id="KW-0812">Transmembrane</keyword>
<comment type="caution">
    <text evidence="3">The sequence shown here is derived from an EMBL/GenBank/DDBJ whole genome shotgun (WGS) entry which is preliminary data.</text>
</comment>
<keyword evidence="3" id="KW-0813">Transport</keyword>
<proteinExistence type="predicted"/>
<feature type="transmembrane region" description="Helical" evidence="1">
    <location>
        <begin position="68"/>
        <end position="94"/>
    </location>
</feature>
<reference evidence="3 4" key="1">
    <citation type="journal article" date="2019" name="Nat. Microbiol.">
        <title>Mediterranean grassland soil C-N compound turnover is dependent on rainfall and depth, and is mediated by genomically divergent microorganisms.</title>
        <authorList>
            <person name="Diamond S."/>
            <person name="Andeer P.F."/>
            <person name="Li Z."/>
            <person name="Crits-Christoph A."/>
            <person name="Burstein D."/>
            <person name="Anantharaman K."/>
            <person name="Lane K.R."/>
            <person name="Thomas B.C."/>
            <person name="Pan C."/>
            <person name="Northen T.R."/>
            <person name="Banfield J.F."/>
        </authorList>
    </citation>
    <scope>NUCLEOTIDE SEQUENCE [LARGE SCALE GENOMIC DNA]</scope>
    <source>
        <strain evidence="3">WS_3</strain>
    </source>
</reference>
<dbReference type="Gene3D" id="1.10.287.70">
    <property type="match status" value="1"/>
</dbReference>
<keyword evidence="1" id="KW-0472">Membrane</keyword>
<dbReference type="InterPro" id="IPR013099">
    <property type="entry name" value="K_chnl_dom"/>
</dbReference>
<organism evidence="3 4">
    <name type="scientific">Eiseniibacteriota bacterium</name>
    <dbReference type="NCBI Taxonomy" id="2212470"/>
    <lineage>
        <taxon>Bacteria</taxon>
        <taxon>Candidatus Eiseniibacteriota</taxon>
    </lineage>
</organism>
<dbReference type="Proteomes" id="UP000320184">
    <property type="component" value="Unassembled WGS sequence"/>
</dbReference>
<sequence length="369" mass="40878">MSPLVLLAALVLIGWMLVDAFETILLPRRVPARYRVSRFALRWLWGAWAEVGRRIVHRARRENFLSFYALLAVPGLLVLWAGGLVVAFAMLHWADGSHLSGMPGTAGFAADLYMSGTTFFTLGLGDLHPTSTIARLITVTEAGTGFGFLALVLAYVPVLYQAFSRREARITILDEWAGSPPSAAVLLRRCFESRDPGVLTPLLKDWEVASAEILESHLSYPILCFFRSQHDNQSWLASMVAILDTCVLVIAGVEGVDPFQARLTFAIGRHALVDLSQALRLRPGPAGRHRLTSQELGELRAWLTGSGARLTEGPEADAKLAELRDLYAPYAQELSRLLLMPLAPWLPPPKARYNWQTTAWARTARDDEH</sequence>
<dbReference type="AlphaFoldDB" id="A0A538SDJ7"/>
<feature type="transmembrane region" description="Helical" evidence="1">
    <location>
        <begin position="136"/>
        <end position="160"/>
    </location>
</feature>
<feature type="transmembrane region" description="Helical" evidence="1">
    <location>
        <begin position="106"/>
        <end position="124"/>
    </location>
</feature>
<keyword evidence="1" id="KW-1133">Transmembrane helix</keyword>
<dbReference type="Pfam" id="PF07885">
    <property type="entry name" value="Ion_trans_2"/>
    <property type="match status" value="1"/>
</dbReference>
<feature type="domain" description="Potassium channel" evidence="2">
    <location>
        <begin position="107"/>
        <end position="156"/>
    </location>
</feature>
<evidence type="ECO:0000313" key="4">
    <source>
        <dbReference type="Proteomes" id="UP000320184"/>
    </source>
</evidence>
<evidence type="ECO:0000256" key="1">
    <source>
        <dbReference type="SAM" id="Phobius"/>
    </source>
</evidence>
<protein>
    <submittedName>
        <fullName evidence="3">Two pore domain potassium channel family protein</fullName>
    </submittedName>
</protein>
<name>A0A538SDJ7_UNCEI</name>
<gene>
    <name evidence="3" type="ORF">E6K73_10010</name>
</gene>
<evidence type="ECO:0000313" key="3">
    <source>
        <dbReference type="EMBL" id="TMQ49452.1"/>
    </source>
</evidence>